<organism evidence="8 9">
    <name type="scientific">Fodinicola feengrottensis</name>
    <dbReference type="NCBI Taxonomy" id="435914"/>
    <lineage>
        <taxon>Bacteria</taxon>
        <taxon>Bacillati</taxon>
        <taxon>Actinomycetota</taxon>
        <taxon>Actinomycetes</taxon>
        <taxon>Mycobacteriales</taxon>
        <taxon>Fodinicola</taxon>
    </lineage>
</organism>
<dbReference type="InterPro" id="IPR010290">
    <property type="entry name" value="TM_effector"/>
</dbReference>
<dbReference type="InterPro" id="IPR022324">
    <property type="entry name" value="Bacilysin_exporter_BacE_put"/>
</dbReference>
<feature type="transmembrane region" description="Helical" evidence="7">
    <location>
        <begin position="258"/>
        <end position="280"/>
    </location>
</feature>
<comment type="subcellular location">
    <subcellularLocation>
        <location evidence="1">Cell membrane</location>
        <topology evidence="1">Multi-pass membrane protein</topology>
    </subcellularLocation>
</comment>
<protein>
    <submittedName>
        <fullName evidence="8">MFS transporter</fullName>
    </submittedName>
</protein>
<dbReference type="Pfam" id="PF05977">
    <property type="entry name" value="MFS_3"/>
    <property type="match status" value="1"/>
</dbReference>
<evidence type="ECO:0000256" key="6">
    <source>
        <dbReference type="ARBA" id="ARBA00023136"/>
    </source>
</evidence>
<feature type="transmembrane region" description="Helical" evidence="7">
    <location>
        <begin position="317"/>
        <end position="337"/>
    </location>
</feature>
<keyword evidence="9" id="KW-1185">Reference proteome</keyword>
<proteinExistence type="predicted"/>
<dbReference type="CDD" id="cd06173">
    <property type="entry name" value="MFS_MefA_like"/>
    <property type="match status" value="1"/>
</dbReference>
<evidence type="ECO:0000256" key="2">
    <source>
        <dbReference type="ARBA" id="ARBA00022448"/>
    </source>
</evidence>
<comment type="caution">
    <text evidence="8">The sequence shown here is derived from an EMBL/GenBank/DDBJ whole genome shotgun (WGS) entry which is preliminary data.</text>
</comment>
<feature type="transmembrane region" description="Helical" evidence="7">
    <location>
        <begin position="55"/>
        <end position="78"/>
    </location>
</feature>
<gene>
    <name evidence="8" type="ORF">GCM10009765_40020</name>
</gene>
<dbReference type="PANTHER" id="PTHR23513:SF11">
    <property type="entry name" value="STAPHYLOFERRIN A TRANSPORTER"/>
    <property type="match status" value="1"/>
</dbReference>
<evidence type="ECO:0000313" key="8">
    <source>
        <dbReference type="EMBL" id="GAA1686523.1"/>
    </source>
</evidence>
<dbReference type="Proteomes" id="UP001500618">
    <property type="component" value="Unassembled WGS sequence"/>
</dbReference>
<reference evidence="8 9" key="1">
    <citation type="journal article" date="2019" name="Int. J. Syst. Evol. Microbiol.">
        <title>The Global Catalogue of Microorganisms (GCM) 10K type strain sequencing project: providing services to taxonomists for standard genome sequencing and annotation.</title>
        <authorList>
            <consortium name="The Broad Institute Genomics Platform"/>
            <consortium name="The Broad Institute Genome Sequencing Center for Infectious Disease"/>
            <person name="Wu L."/>
            <person name="Ma J."/>
        </authorList>
    </citation>
    <scope>NUCLEOTIDE SEQUENCE [LARGE SCALE GENOMIC DNA]</scope>
    <source>
        <strain evidence="8 9">JCM 14718</strain>
    </source>
</reference>
<evidence type="ECO:0000313" key="9">
    <source>
        <dbReference type="Proteomes" id="UP001500618"/>
    </source>
</evidence>
<dbReference type="RefSeq" id="WP_344311753.1">
    <property type="nucleotide sequence ID" value="NZ_BAAANY010000014.1"/>
</dbReference>
<evidence type="ECO:0000256" key="4">
    <source>
        <dbReference type="ARBA" id="ARBA00022692"/>
    </source>
</evidence>
<dbReference type="Gene3D" id="1.20.1250.20">
    <property type="entry name" value="MFS general substrate transporter like domains"/>
    <property type="match status" value="1"/>
</dbReference>
<evidence type="ECO:0000256" key="1">
    <source>
        <dbReference type="ARBA" id="ARBA00004651"/>
    </source>
</evidence>
<keyword evidence="2" id="KW-0813">Transport</keyword>
<evidence type="ECO:0000256" key="5">
    <source>
        <dbReference type="ARBA" id="ARBA00022989"/>
    </source>
</evidence>
<feature type="transmembrane region" description="Helical" evidence="7">
    <location>
        <begin position="98"/>
        <end position="118"/>
    </location>
</feature>
<dbReference type="InterPro" id="IPR036259">
    <property type="entry name" value="MFS_trans_sf"/>
</dbReference>
<feature type="transmembrane region" description="Helical" evidence="7">
    <location>
        <begin position="349"/>
        <end position="370"/>
    </location>
</feature>
<keyword evidence="3" id="KW-1003">Cell membrane</keyword>
<dbReference type="SUPFAM" id="SSF103473">
    <property type="entry name" value="MFS general substrate transporter"/>
    <property type="match status" value="1"/>
</dbReference>
<feature type="transmembrane region" description="Helical" evidence="7">
    <location>
        <begin position="376"/>
        <end position="398"/>
    </location>
</feature>
<keyword evidence="4 7" id="KW-0812">Transmembrane</keyword>
<dbReference type="PRINTS" id="PR01988">
    <property type="entry name" value="EXPORTERBACE"/>
</dbReference>
<name>A0ABN2HF52_9ACTN</name>
<feature type="transmembrane region" description="Helical" evidence="7">
    <location>
        <begin position="230"/>
        <end position="252"/>
    </location>
</feature>
<keyword evidence="5 7" id="KW-1133">Transmembrane helix</keyword>
<evidence type="ECO:0000256" key="3">
    <source>
        <dbReference type="ARBA" id="ARBA00022475"/>
    </source>
</evidence>
<sequence length="408" mass="41692">MGAVATRKDRAASYREVFANGEFRSLWLAELVSDAGDQVARVALSLLVFYQTKSAALTALAFALSFLPALFGPLLAGLADRYPRRRVMLTADLLRGSLMAAMAIPGVPLPVRFALLFLTQLAASPSNAARGALLADVLTGDQLTVGQGLRSIVGQIAQVGGFAVGGVLTVALTPYGALAVNAASFFVSALFIVFGVRRRPAPNAGGPALSLWKSTRAGARLVWSDRQLRTLVGLIWMIGLPVTAEGLAVPYVARLSAAPAAVGWLLASTPVGAIAGAYVLTKLAPSLRLRLMGPLAAASGLPLLVCAWHPNLVVSCLLFALSGAAAAYMVVAPPTFIQRTPQASRGQAIGLMSSGSIAAQGVCLALGGVVADRIGAPAALGVAGALAIAVGVALSLAWTQADSPTPPT</sequence>
<dbReference type="PANTHER" id="PTHR23513">
    <property type="entry name" value="INTEGRAL MEMBRANE EFFLUX PROTEIN-RELATED"/>
    <property type="match status" value="1"/>
</dbReference>
<dbReference type="EMBL" id="BAAANY010000014">
    <property type="protein sequence ID" value="GAA1686523.1"/>
    <property type="molecule type" value="Genomic_DNA"/>
</dbReference>
<evidence type="ECO:0000256" key="7">
    <source>
        <dbReference type="SAM" id="Phobius"/>
    </source>
</evidence>
<keyword evidence="6 7" id="KW-0472">Membrane</keyword>
<accession>A0ABN2HF52</accession>
<feature type="transmembrane region" description="Helical" evidence="7">
    <location>
        <begin position="175"/>
        <end position="196"/>
    </location>
</feature>